<dbReference type="OrthoDB" id="8997980at2"/>
<evidence type="ECO:0000313" key="1">
    <source>
        <dbReference type="EMBL" id="ANB75350.1"/>
    </source>
</evidence>
<protein>
    <submittedName>
        <fullName evidence="1">Uncharacterized protein</fullName>
    </submittedName>
</protein>
<sequence>MSISRLAVAYANEKPSSSQPETPPIINLTGRPMARAARTHGGGAAPVDATARIANLAPFDKQADKCLIEFKLSAPETLDVHTHGSPTECGFGFNVSADGDVTI</sequence>
<dbReference type="KEGG" id="buz:AYM40_23495"/>
<dbReference type="EMBL" id="CP014579">
    <property type="protein sequence ID" value="ANB75350.1"/>
    <property type="molecule type" value="Genomic_DNA"/>
</dbReference>
<keyword evidence="2" id="KW-1185">Reference proteome</keyword>
<dbReference type="RefSeq" id="WP_063498636.1">
    <property type="nucleotide sequence ID" value="NZ_CP014579.1"/>
</dbReference>
<gene>
    <name evidence="1" type="ORF">AYM40_23495</name>
</gene>
<organism evidence="1 2">
    <name type="scientific">Paraburkholderia phytofirmans OLGA172</name>
    <dbReference type="NCBI Taxonomy" id="1417228"/>
    <lineage>
        <taxon>Bacteria</taxon>
        <taxon>Pseudomonadati</taxon>
        <taxon>Pseudomonadota</taxon>
        <taxon>Betaproteobacteria</taxon>
        <taxon>Burkholderiales</taxon>
        <taxon>Burkholderiaceae</taxon>
        <taxon>Paraburkholderia</taxon>
    </lineage>
</organism>
<proteinExistence type="predicted"/>
<evidence type="ECO:0000313" key="2">
    <source>
        <dbReference type="Proteomes" id="UP000076852"/>
    </source>
</evidence>
<dbReference type="Proteomes" id="UP000076852">
    <property type="component" value="Chromosome 2"/>
</dbReference>
<reference evidence="1 2" key="1">
    <citation type="journal article" date="2016" name="Gene">
        <title>PacBio SMRT assembly of a complex multi-replicon genome reveals chlorocatechol degradative operon in a region of genome plasticity.</title>
        <authorList>
            <person name="Ricker N."/>
            <person name="Shen S.Y."/>
            <person name="Goordial J."/>
            <person name="Jin S."/>
            <person name="Fulthorpe R.R."/>
        </authorList>
    </citation>
    <scope>NUCLEOTIDE SEQUENCE [LARGE SCALE GENOMIC DNA]</scope>
    <source>
        <strain evidence="1 2">OLGA172</strain>
    </source>
</reference>
<dbReference type="STRING" id="1804984.AYM40_23495"/>
<dbReference type="AlphaFoldDB" id="A0A160FQW7"/>
<accession>A0A160FQW7</accession>
<name>A0A160FQW7_9BURK</name>